<dbReference type="GO" id="GO:0017000">
    <property type="term" value="P:antibiotic biosynthetic process"/>
    <property type="evidence" value="ECO:0007669"/>
    <property type="project" value="InterPro"/>
</dbReference>
<dbReference type="GO" id="GO:0046423">
    <property type="term" value="F:allene-oxide cyclase activity"/>
    <property type="evidence" value="ECO:0007669"/>
    <property type="project" value="InterPro"/>
</dbReference>
<organism evidence="3 4">
    <name type="scientific">Cystobacter fuscus</name>
    <dbReference type="NCBI Taxonomy" id="43"/>
    <lineage>
        <taxon>Bacteria</taxon>
        <taxon>Pseudomonadati</taxon>
        <taxon>Myxococcota</taxon>
        <taxon>Myxococcia</taxon>
        <taxon>Myxococcales</taxon>
        <taxon>Cystobacterineae</taxon>
        <taxon>Archangiaceae</taxon>
        <taxon>Cystobacter</taxon>
    </lineage>
</organism>
<proteinExistence type="predicted"/>
<dbReference type="InterPro" id="IPR041013">
    <property type="entry name" value="AOC-like"/>
</dbReference>
<feature type="signal peptide" evidence="1">
    <location>
        <begin position="1"/>
        <end position="27"/>
    </location>
</feature>
<sequence length="154" mass="16131">MRKAMFLAVSVVSLTTPMLGCVDNAHAEESWTLTTIADARSGIASPVDMAPPGDSPGDMFVFDQPLLNEAKENIGSNSGFCIRTLPGQFSECQWTLTMADGTITVAGREAESGTSLIPIVGGTGAYVGASGVLTTTPNGDRTFTQVLTFLKPKQ</sequence>
<dbReference type="KEGG" id="cfus:CYFUS_001212"/>
<evidence type="ECO:0000259" key="2">
    <source>
        <dbReference type="Pfam" id="PF18678"/>
    </source>
</evidence>
<reference evidence="3 4" key="1">
    <citation type="submission" date="2017-06" db="EMBL/GenBank/DDBJ databases">
        <title>Sequencing and comparative analysis of myxobacterial genomes.</title>
        <authorList>
            <person name="Rupp O."/>
            <person name="Goesmann A."/>
            <person name="Sogaard-Andersen L."/>
        </authorList>
    </citation>
    <scope>NUCLEOTIDE SEQUENCE [LARGE SCALE GENOMIC DNA]</scope>
    <source>
        <strain evidence="3 4">DSM 52655</strain>
    </source>
</reference>
<dbReference type="Pfam" id="PF18678">
    <property type="entry name" value="AOC_like"/>
    <property type="match status" value="1"/>
</dbReference>
<accession>A0A250IWY0</accession>
<keyword evidence="1" id="KW-0732">Signal</keyword>
<protein>
    <recommendedName>
        <fullName evidence="2">Allene oxide cyclase barrel-like domain-containing protein</fullName>
    </recommendedName>
</protein>
<dbReference type="SMR" id="A0A250IWY0"/>
<evidence type="ECO:0000256" key="1">
    <source>
        <dbReference type="SAM" id="SignalP"/>
    </source>
</evidence>
<dbReference type="Proteomes" id="UP000217257">
    <property type="component" value="Chromosome"/>
</dbReference>
<dbReference type="EMBL" id="CP022098">
    <property type="protein sequence ID" value="ATB35798.1"/>
    <property type="molecule type" value="Genomic_DNA"/>
</dbReference>
<feature type="chain" id="PRO_5012038323" description="Allene oxide cyclase barrel-like domain-containing protein" evidence="1">
    <location>
        <begin position="28"/>
        <end position="154"/>
    </location>
</feature>
<evidence type="ECO:0000313" key="4">
    <source>
        <dbReference type="Proteomes" id="UP000217257"/>
    </source>
</evidence>
<dbReference type="GO" id="GO:0009695">
    <property type="term" value="P:jasmonic acid biosynthetic process"/>
    <property type="evidence" value="ECO:0007669"/>
    <property type="project" value="InterPro"/>
</dbReference>
<evidence type="ECO:0000313" key="3">
    <source>
        <dbReference type="EMBL" id="ATB35798.1"/>
    </source>
</evidence>
<gene>
    <name evidence="3" type="ORF">CYFUS_001212</name>
</gene>
<feature type="domain" description="Allene oxide cyclase barrel-like" evidence="2">
    <location>
        <begin position="48"/>
        <end position="138"/>
    </location>
</feature>
<dbReference type="SUPFAM" id="SSF141493">
    <property type="entry name" value="Allene oxide cyclase-like"/>
    <property type="match status" value="1"/>
</dbReference>
<dbReference type="RefSeq" id="WP_232537398.1">
    <property type="nucleotide sequence ID" value="NZ_CP022098.1"/>
</dbReference>
<dbReference type="InterPro" id="IPR044859">
    <property type="entry name" value="Allene_oxi_cyc_Dirigent"/>
</dbReference>
<dbReference type="Gene3D" id="2.40.480.10">
    <property type="entry name" value="Allene oxide cyclase-like"/>
    <property type="match status" value="1"/>
</dbReference>
<dbReference type="InterPro" id="IPR034871">
    <property type="entry name" value="Allene_oxi_cyc_sf"/>
</dbReference>
<name>A0A250IWY0_9BACT</name>
<dbReference type="AlphaFoldDB" id="A0A250IWY0"/>